<evidence type="ECO:0000313" key="3">
    <source>
        <dbReference type="Proteomes" id="UP000029554"/>
    </source>
</evidence>
<dbReference type="STRING" id="1453498.LG45_03390"/>
<organism evidence="2 3">
    <name type="scientific">Flavobacterium aquatile LMG 4008 = ATCC 11947</name>
    <dbReference type="NCBI Taxonomy" id="1453498"/>
    <lineage>
        <taxon>Bacteria</taxon>
        <taxon>Pseudomonadati</taxon>
        <taxon>Bacteroidota</taxon>
        <taxon>Flavobacteriia</taxon>
        <taxon>Flavobacteriales</taxon>
        <taxon>Flavobacteriaceae</taxon>
        <taxon>Flavobacterium</taxon>
    </lineage>
</organism>
<dbReference type="RefSeq" id="WP_035124373.1">
    <property type="nucleotide sequence ID" value="NZ_JRHH01000002.1"/>
</dbReference>
<name>A0A095SVU2_9FLAO</name>
<dbReference type="AlphaFoldDB" id="A0A095SVU2"/>
<keyword evidence="3" id="KW-1185">Reference proteome</keyword>
<protein>
    <recommendedName>
        <fullName evidence="1">ER-bound oxygenase mpaB/mpaB'/Rubber oxygenase catalytic domain-containing protein</fullName>
    </recommendedName>
</protein>
<proteinExistence type="predicted"/>
<evidence type="ECO:0000313" key="2">
    <source>
        <dbReference type="EMBL" id="KGD68702.1"/>
    </source>
</evidence>
<feature type="domain" description="ER-bound oxygenase mpaB/mpaB'/Rubber oxygenase catalytic" evidence="1">
    <location>
        <begin position="22"/>
        <end position="143"/>
    </location>
</feature>
<evidence type="ECO:0000259" key="1">
    <source>
        <dbReference type="Pfam" id="PF09995"/>
    </source>
</evidence>
<dbReference type="Pfam" id="PF09995">
    <property type="entry name" value="MPAB_Lcp_cat"/>
    <property type="match status" value="1"/>
</dbReference>
<gene>
    <name evidence="2" type="ORF">LG45_03390</name>
</gene>
<dbReference type="OrthoDB" id="5498485at2"/>
<comment type="caution">
    <text evidence="2">The sequence shown here is derived from an EMBL/GenBank/DDBJ whole genome shotgun (WGS) entry which is preliminary data.</text>
</comment>
<reference evidence="2 3" key="1">
    <citation type="submission" date="2014-09" db="EMBL/GenBank/DDBJ databases">
        <title>Whole Genome Shotgun of Flavobacterium aquatile LMG 4008.</title>
        <authorList>
            <person name="Gale A.N."/>
            <person name="Pipes S.E."/>
            <person name="Newman J.D."/>
        </authorList>
    </citation>
    <scope>NUCLEOTIDE SEQUENCE [LARGE SCALE GENOMIC DNA]</scope>
    <source>
        <strain evidence="2 3">LMG 4008</strain>
    </source>
</reference>
<dbReference type="Proteomes" id="UP000029554">
    <property type="component" value="Unassembled WGS sequence"/>
</dbReference>
<accession>A0A095SVU2</accession>
<dbReference type="EMBL" id="JRHH01000002">
    <property type="protein sequence ID" value="KGD68702.1"/>
    <property type="molecule type" value="Genomic_DNA"/>
</dbReference>
<sequence>MNYFVDENSIVRDIWKRTDTVLLIFAGSAAEFALNKAVDWLYYTGKIPTNPLERLFSTVEYAQKIIFQEEQMALATIDKITQIHQGVEKSREQSIPDWAYRDVLYMLIDYSIRSFEILERKLEIKEKEEIFDVFMKLGLRMNLKNLPINYNEWIIDRNIHLKNDLEKGKFTIHLFEQYKKHLGSFRYFILIQIQQILVPKIVYNKLFTTSYFPTILVINLYKFSKALKLDNLLKSILLPGKHKQEIANIGKFENL</sequence>
<dbReference type="eggNOG" id="COG3662">
    <property type="taxonomic scope" value="Bacteria"/>
</dbReference>
<dbReference type="InterPro" id="IPR018713">
    <property type="entry name" value="MPAB/Lcp_cat_dom"/>
</dbReference>